<dbReference type="EnsemblMetazoa" id="Aqu2.1.35069_001">
    <property type="protein sequence ID" value="Aqu2.1.35069_001"/>
    <property type="gene ID" value="Aqu2.1.35069"/>
</dbReference>
<dbReference type="InterPro" id="IPR002634">
    <property type="entry name" value="BolA"/>
</dbReference>
<evidence type="ECO:0000313" key="4">
    <source>
        <dbReference type="Proteomes" id="UP000007879"/>
    </source>
</evidence>
<dbReference type="InterPro" id="IPR036065">
    <property type="entry name" value="BolA-like_sf"/>
</dbReference>
<dbReference type="Gene3D" id="3.30.300.90">
    <property type="entry name" value="BolA-like"/>
    <property type="match status" value="1"/>
</dbReference>
<comment type="similarity">
    <text evidence="1 2">Belongs to the BolA/IbaG family.</text>
</comment>
<protein>
    <recommendedName>
        <fullName evidence="5">BolA</fullName>
    </recommendedName>
</protein>
<dbReference type="Proteomes" id="UP000007879">
    <property type="component" value="Unassembled WGS sequence"/>
</dbReference>
<dbReference type="FunFam" id="3.30.300.90:FF:000001">
    <property type="entry name" value="Transcriptional regulator BolA"/>
    <property type="match status" value="1"/>
</dbReference>
<dbReference type="OrthoDB" id="4983at2759"/>
<gene>
    <name evidence="3" type="primary">105312323</name>
</gene>
<dbReference type="EnsemblMetazoa" id="XM_011404876.2">
    <property type="protein sequence ID" value="XP_011403178.1"/>
    <property type="gene ID" value="LOC105312323"/>
</dbReference>
<sequence length="129" mass="14680">MQRVVYSCPYTFIARSSRLLMTESVQAGPVQATIEQKLNESMKPQYLKVINESYKHAVPKGSETHFNIIVVSEKFESMPLLQRHRLINSILEHELQTGVHALSIQARTVVQWKESGGKIQATPPCNFKK</sequence>
<name>A0A1X7V5H4_AMPQE</name>
<dbReference type="eggNOG" id="KOG2313">
    <property type="taxonomic scope" value="Eukaryota"/>
</dbReference>
<dbReference type="InParanoid" id="A0A1X7V5H4"/>
<dbReference type="Pfam" id="PF01722">
    <property type="entry name" value="BolA"/>
    <property type="match status" value="1"/>
</dbReference>
<dbReference type="SUPFAM" id="SSF82657">
    <property type="entry name" value="BolA-like"/>
    <property type="match status" value="1"/>
</dbReference>
<dbReference type="PANTHER" id="PTHR46229">
    <property type="entry name" value="BOLA TRANSCRIPTION REGULATOR"/>
    <property type="match status" value="1"/>
</dbReference>
<accession>A0A1X7V5H4</accession>
<evidence type="ECO:0008006" key="5">
    <source>
        <dbReference type="Google" id="ProtNLM"/>
    </source>
</evidence>
<dbReference type="PANTHER" id="PTHR46229:SF2">
    <property type="entry name" value="BOLA-LIKE PROTEIN 1"/>
    <property type="match status" value="1"/>
</dbReference>
<proteinExistence type="inferred from homology"/>
<dbReference type="GO" id="GO:0005739">
    <property type="term" value="C:mitochondrion"/>
    <property type="evidence" value="ECO:0007669"/>
    <property type="project" value="TreeGrafter"/>
</dbReference>
<dbReference type="GO" id="GO:1990229">
    <property type="term" value="C:iron-sulfur cluster assembly complex"/>
    <property type="evidence" value="ECO:0007669"/>
    <property type="project" value="UniProtKB-ARBA"/>
</dbReference>
<dbReference type="PIRSF" id="PIRSF003113">
    <property type="entry name" value="BolA"/>
    <property type="match status" value="1"/>
</dbReference>
<reference evidence="3" key="2">
    <citation type="submission" date="2017-05" db="UniProtKB">
        <authorList>
            <consortium name="EnsemblMetazoa"/>
        </authorList>
    </citation>
    <scope>IDENTIFICATION</scope>
</reference>
<reference evidence="4" key="1">
    <citation type="journal article" date="2010" name="Nature">
        <title>The Amphimedon queenslandica genome and the evolution of animal complexity.</title>
        <authorList>
            <person name="Srivastava M."/>
            <person name="Simakov O."/>
            <person name="Chapman J."/>
            <person name="Fahey B."/>
            <person name="Gauthier M.E."/>
            <person name="Mitros T."/>
            <person name="Richards G.S."/>
            <person name="Conaco C."/>
            <person name="Dacre M."/>
            <person name="Hellsten U."/>
            <person name="Larroux C."/>
            <person name="Putnam N.H."/>
            <person name="Stanke M."/>
            <person name="Adamska M."/>
            <person name="Darling A."/>
            <person name="Degnan S.M."/>
            <person name="Oakley T.H."/>
            <person name="Plachetzki D.C."/>
            <person name="Zhai Y."/>
            <person name="Adamski M."/>
            <person name="Calcino A."/>
            <person name="Cummins S.F."/>
            <person name="Goodstein D.M."/>
            <person name="Harris C."/>
            <person name="Jackson D.J."/>
            <person name="Leys S.P."/>
            <person name="Shu S."/>
            <person name="Woodcroft B.J."/>
            <person name="Vervoort M."/>
            <person name="Kosik K.S."/>
            <person name="Manning G."/>
            <person name="Degnan B.M."/>
            <person name="Rokhsar D.S."/>
        </authorList>
    </citation>
    <scope>NUCLEOTIDE SEQUENCE [LARGE SCALE GENOMIC DNA]</scope>
</reference>
<evidence type="ECO:0000256" key="1">
    <source>
        <dbReference type="ARBA" id="ARBA00005578"/>
    </source>
</evidence>
<dbReference type="InterPro" id="IPR050961">
    <property type="entry name" value="BolA/IbaG_stress_morph_reg"/>
</dbReference>
<dbReference type="KEGG" id="aqu:105312323"/>
<dbReference type="AlphaFoldDB" id="A0A1X7V5H4"/>
<organism evidence="3">
    <name type="scientific">Amphimedon queenslandica</name>
    <name type="common">Sponge</name>
    <dbReference type="NCBI Taxonomy" id="400682"/>
    <lineage>
        <taxon>Eukaryota</taxon>
        <taxon>Metazoa</taxon>
        <taxon>Porifera</taxon>
        <taxon>Demospongiae</taxon>
        <taxon>Heteroscleromorpha</taxon>
        <taxon>Haplosclerida</taxon>
        <taxon>Niphatidae</taxon>
        <taxon>Amphimedon</taxon>
    </lineage>
</organism>
<keyword evidence="4" id="KW-1185">Reference proteome</keyword>
<evidence type="ECO:0000256" key="2">
    <source>
        <dbReference type="RuleBase" id="RU003860"/>
    </source>
</evidence>
<evidence type="ECO:0000313" key="3">
    <source>
        <dbReference type="EnsemblMetazoa" id="Aqu2.1.35069_001"/>
    </source>
</evidence>
<dbReference type="STRING" id="400682.A0A1X7V5H4"/>